<dbReference type="RefSeq" id="WP_094266931.1">
    <property type="nucleotide sequence ID" value="NZ_NOIH01000003.1"/>
</dbReference>
<evidence type="ECO:0000259" key="3">
    <source>
        <dbReference type="Pfam" id="PF05036"/>
    </source>
</evidence>
<dbReference type="AlphaFoldDB" id="A0A235F1E1"/>
<evidence type="ECO:0000313" key="5">
    <source>
        <dbReference type="Proteomes" id="UP000215181"/>
    </source>
</evidence>
<dbReference type="InterPro" id="IPR036680">
    <property type="entry name" value="SPOR-like_sf"/>
</dbReference>
<gene>
    <name evidence="4" type="ORF">CGK74_02450</name>
</gene>
<keyword evidence="2" id="KW-0472">Membrane</keyword>
<dbReference type="InterPro" id="IPR007730">
    <property type="entry name" value="SPOR-like_dom"/>
</dbReference>
<dbReference type="SUPFAM" id="SSF110997">
    <property type="entry name" value="Sporulation related repeat"/>
    <property type="match status" value="1"/>
</dbReference>
<evidence type="ECO:0000256" key="2">
    <source>
        <dbReference type="SAM" id="Phobius"/>
    </source>
</evidence>
<name>A0A235F1E1_9RHOO</name>
<protein>
    <recommendedName>
        <fullName evidence="3">SPOR domain-containing protein</fullName>
    </recommendedName>
</protein>
<keyword evidence="5" id="KW-1185">Reference proteome</keyword>
<accession>A0A235F1E1</accession>
<dbReference type="Pfam" id="PF05036">
    <property type="entry name" value="SPOR"/>
    <property type="match status" value="1"/>
</dbReference>
<organism evidence="4 5">
    <name type="scientific">Thauera propionica</name>
    <dbReference type="NCBI Taxonomy" id="2019431"/>
    <lineage>
        <taxon>Bacteria</taxon>
        <taxon>Pseudomonadati</taxon>
        <taxon>Pseudomonadota</taxon>
        <taxon>Betaproteobacteria</taxon>
        <taxon>Rhodocyclales</taxon>
        <taxon>Zoogloeaceae</taxon>
        <taxon>Thauera</taxon>
    </lineage>
</organism>
<dbReference type="OrthoDB" id="5298834at2"/>
<dbReference type="Gene3D" id="3.30.70.1070">
    <property type="entry name" value="Sporulation related repeat"/>
    <property type="match status" value="1"/>
</dbReference>
<dbReference type="GO" id="GO:0042834">
    <property type="term" value="F:peptidoglycan binding"/>
    <property type="evidence" value="ECO:0007669"/>
    <property type="project" value="InterPro"/>
</dbReference>
<dbReference type="Proteomes" id="UP000215181">
    <property type="component" value="Unassembled WGS sequence"/>
</dbReference>
<sequence length="198" mass="20004">MSTQDDPLRRQRNQALKRAGVALVLAGLLLVVALVLEQQGAVPERVGAGAGKGQVGMQPAASAIAVLPPAAPAPRVPAAAQPEQGGPPDPVQPAAPATDRAPEAPIVPAVPVAPLPVPQAIPPAPADGFRIQLGVFGDPANAAAYQRELAAKGLPATIQSRVVLGPFADRTAAEKAQAALRKAGHEAGMLLPPARKKP</sequence>
<evidence type="ECO:0000313" key="4">
    <source>
        <dbReference type="EMBL" id="OYD55084.1"/>
    </source>
</evidence>
<keyword evidence="2" id="KW-0812">Transmembrane</keyword>
<comment type="caution">
    <text evidence="4">The sequence shown here is derived from an EMBL/GenBank/DDBJ whole genome shotgun (WGS) entry which is preliminary data.</text>
</comment>
<feature type="transmembrane region" description="Helical" evidence="2">
    <location>
        <begin position="19"/>
        <end position="36"/>
    </location>
</feature>
<feature type="domain" description="SPOR" evidence="3">
    <location>
        <begin position="126"/>
        <end position="185"/>
    </location>
</feature>
<keyword evidence="2" id="KW-1133">Transmembrane helix</keyword>
<reference evidence="4 5" key="1">
    <citation type="submission" date="2017-07" db="EMBL/GenBank/DDBJ databases">
        <title>Thauera sp. KNDSS-Mac4 genome sequence and assembly.</title>
        <authorList>
            <person name="Mayilraj S."/>
        </authorList>
    </citation>
    <scope>NUCLEOTIDE SEQUENCE [LARGE SCALE GENOMIC DNA]</scope>
    <source>
        <strain evidence="4 5">KNDSS-Mac4</strain>
    </source>
</reference>
<dbReference type="EMBL" id="NOIH01000003">
    <property type="protein sequence ID" value="OYD55084.1"/>
    <property type="molecule type" value="Genomic_DNA"/>
</dbReference>
<feature type="region of interest" description="Disordered" evidence="1">
    <location>
        <begin position="73"/>
        <end position="100"/>
    </location>
</feature>
<evidence type="ECO:0000256" key="1">
    <source>
        <dbReference type="SAM" id="MobiDB-lite"/>
    </source>
</evidence>
<proteinExistence type="predicted"/>